<accession>A0A225DPM5</accession>
<gene>
    <name evidence="2" type="ORF">FRUB_05467</name>
</gene>
<dbReference type="EMBL" id="NIDE01000008">
    <property type="protein sequence ID" value="OWK40548.1"/>
    <property type="molecule type" value="Genomic_DNA"/>
</dbReference>
<evidence type="ECO:0000313" key="3">
    <source>
        <dbReference type="Proteomes" id="UP000214646"/>
    </source>
</evidence>
<dbReference type="AlphaFoldDB" id="A0A225DPM5"/>
<dbReference type="SMART" id="SM00564">
    <property type="entry name" value="PQQ"/>
    <property type="match status" value="4"/>
</dbReference>
<evidence type="ECO:0000259" key="1">
    <source>
        <dbReference type="Pfam" id="PF13360"/>
    </source>
</evidence>
<sequence length="401" mass="42810">MLLVPATMGADWPQWLGPKRDGGTTETVEPWKDAPKTLWKAKVGVGFSTPAVANGRVFVHARVNGKEREEMIAFDAETGKELWRTAYDRAPYSSVLNTGPQATPTVVGDRVYGFGITGVLTCFEAESGKQVWQVDTFKKLEASLPRFGVCCSPLVIGNRVLVAVGGKGSSVVAFDTESGELEWQGLDEPASTSSPVLFASGGKSRAVPDVVFMTTLRVIGLNPLDGSVNWEFPLPYQPSGTAPTPIVAGDQIITSTMTNGSTAIRVTAGEKPTAEKAWQAKGLSGYFSSGAATKDRLFLVTNVLKPVPRADLVCVDLTTGKEAWKKEAVGYFHFGAVRTGNGKLLLLDDMGNLKLIDATASEYRELCSAKVCDGTLVTPAVAGGRLYARDAERIVCVQLAQ</sequence>
<dbReference type="Gene3D" id="2.130.10.10">
    <property type="entry name" value="YVTN repeat-like/Quinoprotein amine dehydrogenase"/>
    <property type="match status" value="2"/>
</dbReference>
<feature type="domain" description="Pyrrolo-quinoline quinone repeat" evidence="1">
    <location>
        <begin position="70"/>
        <end position="325"/>
    </location>
</feature>
<dbReference type="PANTHER" id="PTHR34512">
    <property type="entry name" value="CELL SURFACE PROTEIN"/>
    <property type="match status" value="1"/>
</dbReference>
<dbReference type="Proteomes" id="UP000214646">
    <property type="component" value="Unassembled WGS sequence"/>
</dbReference>
<protein>
    <recommendedName>
        <fullName evidence="1">Pyrrolo-quinoline quinone repeat domain-containing protein</fullName>
    </recommendedName>
</protein>
<keyword evidence="3" id="KW-1185">Reference proteome</keyword>
<dbReference type="SUPFAM" id="SSF50998">
    <property type="entry name" value="Quinoprotein alcohol dehydrogenase-like"/>
    <property type="match status" value="1"/>
</dbReference>
<dbReference type="InterPro" id="IPR018391">
    <property type="entry name" value="PQQ_b-propeller_rpt"/>
</dbReference>
<dbReference type="InterPro" id="IPR002372">
    <property type="entry name" value="PQQ_rpt_dom"/>
</dbReference>
<name>A0A225DPM5_9BACT</name>
<reference evidence="3" key="1">
    <citation type="submission" date="2017-06" db="EMBL/GenBank/DDBJ databases">
        <title>Genome analysis of Fimbriiglobus ruber SP5, the first member of the order Planctomycetales with confirmed chitinolytic capability.</title>
        <authorList>
            <person name="Ravin N.V."/>
            <person name="Rakitin A.L."/>
            <person name="Ivanova A.A."/>
            <person name="Beletsky A.V."/>
            <person name="Kulichevskaya I.S."/>
            <person name="Mardanov A.V."/>
            <person name="Dedysh S.N."/>
        </authorList>
    </citation>
    <scope>NUCLEOTIDE SEQUENCE [LARGE SCALE GENOMIC DNA]</scope>
    <source>
        <strain evidence="3">SP5</strain>
    </source>
</reference>
<proteinExistence type="predicted"/>
<dbReference type="InterPro" id="IPR011047">
    <property type="entry name" value="Quinoprotein_ADH-like_sf"/>
</dbReference>
<dbReference type="InterPro" id="IPR015943">
    <property type="entry name" value="WD40/YVTN_repeat-like_dom_sf"/>
</dbReference>
<dbReference type="PANTHER" id="PTHR34512:SF30">
    <property type="entry name" value="OUTER MEMBRANE PROTEIN ASSEMBLY FACTOR BAMB"/>
    <property type="match status" value="1"/>
</dbReference>
<organism evidence="2 3">
    <name type="scientific">Fimbriiglobus ruber</name>
    <dbReference type="NCBI Taxonomy" id="1908690"/>
    <lineage>
        <taxon>Bacteria</taxon>
        <taxon>Pseudomonadati</taxon>
        <taxon>Planctomycetota</taxon>
        <taxon>Planctomycetia</taxon>
        <taxon>Gemmatales</taxon>
        <taxon>Gemmataceae</taxon>
        <taxon>Fimbriiglobus</taxon>
    </lineage>
</organism>
<evidence type="ECO:0000313" key="2">
    <source>
        <dbReference type="EMBL" id="OWK40548.1"/>
    </source>
</evidence>
<dbReference type="Pfam" id="PF13360">
    <property type="entry name" value="PQQ_2"/>
    <property type="match status" value="1"/>
</dbReference>
<comment type="caution">
    <text evidence="2">The sequence shown here is derived from an EMBL/GenBank/DDBJ whole genome shotgun (WGS) entry which is preliminary data.</text>
</comment>